<dbReference type="EMBL" id="BLXT01008249">
    <property type="protein sequence ID" value="GFO46992.1"/>
    <property type="molecule type" value="Genomic_DNA"/>
</dbReference>
<sequence length="106" mass="11618">MIAARVLKWYPSRRMKRNGAFFSESSMIGYEIRRCKVERVKPLTNEIKESCVLGGGLGLMNSLGTASSSLYTSPAEDVPRSSFGAVLRHKGSKGAHPSSWVLADEL</sequence>
<evidence type="ECO:0000313" key="1">
    <source>
        <dbReference type="EMBL" id="GFO46992.1"/>
    </source>
</evidence>
<evidence type="ECO:0000313" key="2">
    <source>
        <dbReference type="Proteomes" id="UP000735302"/>
    </source>
</evidence>
<organism evidence="1 2">
    <name type="scientific">Plakobranchus ocellatus</name>
    <dbReference type="NCBI Taxonomy" id="259542"/>
    <lineage>
        <taxon>Eukaryota</taxon>
        <taxon>Metazoa</taxon>
        <taxon>Spiralia</taxon>
        <taxon>Lophotrochozoa</taxon>
        <taxon>Mollusca</taxon>
        <taxon>Gastropoda</taxon>
        <taxon>Heterobranchia</taxon>
        <taxon>Euthyneura</taxon>
        <taxon>Panpulmonata</taxon>
        <taxon>Sacoglossa</taxon>
        <taxon>Placobranchoidea</taxon>
        <taxon>Plakobranchidae</taxon>
        <taxon>Plakobranchus</taxon>
    </lineage>
</organism>
<name>A0AAV4DRQ8_9GAST</name>
<dbReference type="AlphaFoldDB" id="A0AAV4DRQ8"/>
<reference evidence="1 2" key="1">
    <citation type="journal article" date="2021" name="Elife">
        <title>Chloroplast acquisition without the gene transfer in kleptoplastic sea slugs, Plakobranchus ocellatus.</title>
        <authorList>
            <person name="Maeda T."/>
            <person name="Takahashi S."/>
            <person name="Yoshida T."/>
            <person name="Shimamura S."/>
            <person name="Takaki Y."/>
            <person name="Nagai Y."/>
            <person name="Toyoda A."/>
            <person name="Suzuki Y."/>
            <person name="Arimoto A."/>
            <person name="Ishii H."/>
            <person name="Satoh N."/>
            <person name="Nishiyama T."/>
            <person name="Hasebe M."/>
            <person name="Maruyama T."/>
            <person name="Minagawa J."/>
            <person name="Obokata J."/>
            <person name="Shigenobu S."/>
        </authorList>
    </citation>
    <scope>NUCLEOTIDE SEQUENCE [LARGE SCALE GENOMIC DNA]</scope>
</reference>
<gene>
    <name evidence="1" type="ORF">PoB_007349700</name>
</gene>
<keyword evidence="2" id="KW-1185">Reference proteome</keyword>
<accession>A0AAV4DRQ8</accession>
<dbReference type="Proteomes" id="UP000735302">
    <property type="component" value="Unassembled WGS sequence"/>
</dbReference>
<comment type="caution">
    <text evidence="1">The sequence shown here is derived from an EMBL/GenBank/DDBJ whole genome shotgun (WGS) entry which is preliminary data.</text>
</comment>
<protein>
    <submittedName>
        <fullName evidence="1">Uncharacterized protein</fullName>
    </submittedName>
</protein>
<proteinExistence type="predicted"/>